<comment type="subcellular location">
    <subcellularLocation>
        <location evidence="1">Secreted</location>
    </subcellularLocation>
</comment>
<gene>
    <name evidence="4" type="primary">106072670</name>
</gene>
<sequence>MNDFDDYGEECGPVLKKLYKSVYDIDLYAGGICEPAVPGGAVGDTFANIIANQFADLKYGDRWFFTHRQKPQGFNDAQLEAILNVHANTLLCYSGKLPHIQRNTWLKVSDKNPIVPCSQFEHLDVNPFVEEIVSEGYIQ</sequence>
<dbReference type="PANTHER" id="PTHR11475:SF4">
    <property type="entry name" value="CHORION PEROXIDASE"/>
    <property type="match status" value="1"/>
</dbReference>
<keyword evidence="2" id="KW-0964">Secreted</keyword>
<dbReference type="VEuPathDB" id="VectorBase:BGLAX_039818"/>
<dbReference type="EnsemblMetazoa" id="BGLB009898-RB">
    <property type="protein sequence ID" value="BGLB009898-PB"/>
    <property type="gene ID" value="BGLB009898"/>
</dbReference>
<dbReference type="AlphaFoldDB" id="A0A2C9JY54"/>
<name>A0A2C9JY54_BIOGL</name>
<organism evidence="4 5">
    <name type="scientific">Biomphalaria glabrata</name>
    <name type="common">Bloodfluke planorb</name>
    <name type="synonym">Freshwater snail</name>
    <dbReference type="NCBI Taxonomy" id="6526"/>
    <lineage>
        <taxon>Eukaryota</taxon>
        <taxon>Metazoa</taxon>
        <taxon>Spiralia</taxon>
        <taxon>Lophotrochozoa</taxon>
        <taxon>Mollusca</taxon>
        <taxon>Gastropoda</taxon>
        <taxon>Heterobranchia</taxon>
        <taxon>Euthyneura</taxon>
        <taxon>Panpulmonata</taxon>
        <taxon>Hygrophila</taxon>
        <taxon>Lymnaeoidea</taxon>
        <taxon>Planorbidae</taxon>
        <taxon>Biomphalaria</taxon>
    </lineage>
</organism>
<accession>A0A2C9JY54</accession>
<protein>
    <submittedName>
        <fullName evidence="4">Uncharacterized protein</fullName>
    </submittedName>
</protein>
<dbReference type="Gene3D" id="1.10.640.10">
    <property type="entry name" value="Haem peroxidase domain superfamily, animal type"/>
    <property type="match status" value="1"/>
</dbReference>
<dbReference type="GO" id="GO:0004601">
    <property type="term" value="F:peroxidase activity"/>
    <property type="evidence" value="ECO:0007669"/>
    <property type="project" value="InterPro"/>
</dbReference>
<evidence type="ECO:0000256" key="1">
    <source>
        <dbReference type="ARBA" id="ARBA00004613"/>
    </source>
</evidence>
<dbReference type="PROSITE" id="PS50292">
    <property type="entry name" value="PEROXIDASE_3"/>
    <property type="match status" value="1"/>
</dbReference>
<evidence type="ECO:0000313" key="5">
    <source>
        <dbReference type="Proteomes" id="UP000076420"/>
    </source>
</evidence>
<dbReference type="KEGG" id="bgt:106072670"/>
<dbReference type="STRING" id="6526.A0A2C9JY54"/>
<dbReference type="GO" id="GO:0020037">
    <property type="term" value="F:heme binding"/>
    <property type="evidence" value="ECO:0007669"/>
    <property type="project" value="InterPro"/>
</dbReference>
<dbReference type="VEuPathDB" id="VectorBase:BGLB009898"/>
<evidence type="ECO:0000256" key="2">
    <source>
        <dbReference type="ARBA" id="ARBA00022525"/>
    </source>
</evidence>
<dbReference type="GO" id="GO:0006979">
    <property type="term" value="P:response to oxidative stress"/>
    <property type="evidence" value="ECO:0007669"/>
    <property type="project" value="InterPro"/>
</dbReference>
<dbReference type="Proteomes" id="UP000076420">
    <property type="component" value="Unassembled WGS sequence"/>
</dbReference>
<dbReference type="InterPro" id="IPR010255">
    <property type="entry name" value="Haem_peroxidase_sf"/>
</dbReference>
<proteinExistence type="predicted"/>
<evidence type="ECO:0000313" key="4">
    <source>
        <dbReference type="EnsemblMetazoa" id="BGLB009898-PB"/>
    </source>
</evidence>
<dbReference type="GO" id="GO:0005576">
    <property type="term" value="C:extracellular region"/>
    <property type="evidence" value="ECO:0007669"/>
    <property type="project" value="UniProtKB-SubCell"/>
</dbReference>
<dbReference type="Pfam" id="PF03098">
    <property type="entry name" value="An_peroxidase"/>
    <property type="match status" value="1"/>
</dbReference>
<keyword evidence="3" id="KW-0325">Glycoprotein</keyword>
<evidence type="ECO:0000256" key="3">
    <source>
        <dbReference type="ARBA" id="ARBA00023180"/>
    </source>
</evidence>
<reference evidence="4" key="1">
    <citation type="submission" date="2020-05" db="UniProtKB">
        <authorList>
            <consortium name="EnsemblMetazoa"/>
        </authorList>
    </citation>
    <scope>IDENTIFICATION</scope>
    <source>
        <strain evidence="4">BB02</strain>
    </source>
</reference>
<dbReference type="InterPro" id="IPR037120">
    <property type="entry name" value="Haem_peroxidase_sf_animal"/>
</dbReference>
<dbReference type="PANTHER" id="PTHR11475">
    <property type="entry name" value="OXIDASE/PEROXIDASE"/>
    <property type="match status" value="1"/>
</dbReference>
<dbReference type="SUPFAM" id="SSF48113">
    <property type="entry name" value="Heme-dependent peroxidases"/>
    <property type="match status" value="1"/>
</dbReference>
<dbReference type="InterPro" id="IPR019791">
    <property type="entry name" value="Haem_peroxidase_animal"/>
</dbReference>